<comment type="subcellular location">
    <subcellularLocation>
        <location evidence="1">Membrane</location>
        <topology evidence="1">Multi-pass membrane protein</topology>
    </subcellularLocation>
</comment>
<keyword evidence="2" id="KW-0812">Transmembrane</keyword>
<dbReference type="AlphaFoldDB" id="A0A7E4UPB0"/>
<reference evidence="4" key="1">
    <citation type="journal article" date="2013" name="Genetics">
        <title>The draft genome and transcriptome of Panagrellus redivivus are shaped by the harsh demands of a free-living lifestyle.</title>
        <authorList>
            <person name="Srinivasan J."/>
            <person name="Dillman A.R."/>
            <person name="Macchietto M.G."/>
            <person name="Heikkinen L."/>
            <person name="Lakso M."/>
            <person name="Fracchia K.M."/>
            <person name="Antoshechkin I."/>
            <person name="Mortazavi A."/>
            <person name="Wong G."/>
            <person name="Sternberg P.W."/>
        </authorList>
    </citation>
    <scope>NUCLEOTIDE SEQUENCE [LARGE SCALE GENOMIC DNA]</scope>
    <source>
        <strain evidence="4">MT8872</strain>
    </source>
</reference>
<feature type="transmembrane region" description="Helical" evidence="2">
    <location>
        <begin position="204"/>
        <end position="221"/>
    </location>
</feature>
<keyword evidence="2" id="KW-1133">Transmembrane helix</keyword>
<feature type="transmembrane region" description="Helical" evidence="2">
    <location>
        <begin position="69"/>
        <end position="94"/>
    </location>
</feature>
<dbReference type="Proteomes" id="UP000492821">
    <property type="component" value="Unassembled WGS sequence"/>
</dbReference>
<dbReference type="Pfam" id="PF07690">
    <property type="entry name" value="MFS_1"/>
    <property type="match status" value="1"/>
</dbReference>
<dbReference type="InterPro" id="IPR020846">
    <property type="entry name" value="MFS_dom"/>
</dbReference>
<name>A0A7E4UPB0_PANRE</name>
<feature type="transmembrane region" description="Helical" evidence="2">
    <location>
        <begin position="100"/>
        <end position="119"/>
    </location>
</feature>
<dbReference type="GO" id="GO:0016020">
    <property type="term" value="C:membrane"/>
    <property type="evidence" value="ECO:0007669"/>
    <property type="project" value="UniProtKB-SubCell"/>
</dbReference>
<evidence type="ECO:0000259" key="3">
    <source>
        <dbReference type="PROSITE" id="PS50850"/>
    </source>
</evidence>
<dbReference type="SUPFAM" id="SSF103473">
    <property type="entry name" value="MFS general substrate transporter"/>
    <property type="match status" value="1"/>
</dbReference>
<protein>
    <submittedName>
        <fullName evidence="5">MFS domain-containing protein</fullName>
    </submittedName>
</protein>
<evidence type="ECO:0000313" key="5">
    <source>
        <dbReference type="WBParaSite" id="Pan_g1116.t1"/>
    </source>
</evidence>
<organism evidence="4 5">
    <name type="scientific">Panagrellus redivivus</name>
    <name type="common">Microworm</name>
    <dbReference type="NCBI Taxonomy" id="6233"/>
    <lineage>
        <taxon>Eukaryota</taxon>
        <taxon>Metazoa</taxon>
        <taxon>Ecdysozoa</taxon>
        <taxon>Nematoda</taxon>
        <taxon>Chromadorea</taxon>
        <taxon>Rhabditida</taxon>
        <taxon>Tylenchina</taxon>
        <taxon>Panagrolaimomorpha</taxon>
        <taxon>Panagrolaimoidea</taxon>
        <taxon>Panagrolaimidae</taxon>
        <taxon>Panagrellus</taxon>
    </lineage>
</organism>
<dbReference type="GO" id="GO:0022857">
    <property type="term" value="F:transmembrane transporter activity"/>
    <property type="evidence" value="ECO:0007669"/>
    <property type="project" value="InterPro"/>
</dbReference>
<keyword evidence="2" id="KW-0472">Membrane</keyword>
<reference evidence="5" key="2">
    <citation type="submission" date="2020-10" db="UniProtKB">
        <authorList>
            <consortium name="WormBaseParasite"/>
        </authorList>
    </citation>
    <scope>IDENTIFICATION</scope>
</reference>
<dbReference type="InterPro" id="IPR011701">
    <property type="entry name" value="MFS"/>
</dbReference>
<feature type="transmembrane region" description="Helical" evidence="2">
    <location>
        <begin position="12"/>
        <end position="29"/>
    </location>
</feature>
<sequence>MMRVIGTRRTEVILAAVTAASAALTPLATVTDFRILLVLRFIQGMCISNPFPVISVIISTWAAANENGIFLAVLTGYVQLSAVITTPFCIYMANEFGWPSVFYFQAVYITLLLIIWALAYRDDPEKHPFVGERELDKISTGKNTPTASIRGGPPITPEEPTNLQVIRNPAVWVCCIAAFAYITSIQFSIAFSVMYYVWILKYPLLTAGMLSATPLLAQFLIQFITDICSDRIRFVSEHTKIRVCCTLALSGCAAGFIATSFIDPQYRMLSTTVILIGLSCLGFNSGGFPKSAVLIGPQKPVMVMSCVQAILTLGLFCGSFIVPGLTPNRTADQYHVLFRVYGGLLIFANALFVVFCKAKAIDFTQNFKKSIC</sequence>
<dbReference type="Gene3D" id="1.20.1250.20">
    <property type="entry name" value="MFS general substrate transporter like domains"/>
    <property type="match status" value="2"/>
</dbReference>
<keyword evidence="4" id="KW-1185">Reference proteome</keyword>
<feature type="domain" description="Major facilitator superfamily (MFS) profile" evidence="3">
    <location>
        <begin position="1"/>
        <end position="360"/>
    </location>
</feature>
<dbReference type="PANTHER" id="PTHR45757">
    <property type="entry name" value="PROTEIN CBG23364-RELATED"/>
    <property type="match status" value="1"/>
</dbReference>
<dbReference type="InterPro" id="IPR036259">
    <property type="entry name" value="MFS_trans_sf"/>
</dbReference>
<dbReference type="WBParaSite" id="Pan_g1116.t1">
    <property type="protein sequence ID" value="Pan_g1116.t1"/>
    <property type="gene ID" value="Pan_g1116"/>
</dbReference>
<accession>A0A7E4UPB0</accession>
<evidence type="ECO:0000256" key="1">
    <source>
        <dbReference type="ARBA" id="ARBA00004141"/>
    </source>
</evidence>
<dbReference type="PROSITE" id="PS50850">
    <property type="entry name" value="MFS"/>
    <property type="match status" value="1"/>
</dbReference>
<feature type="transmembrane region" description="Helical" evidence="2">
    <location>
        <begin position="241"/>
        <end position="262"/>
    </location>
</feature>
<feature type="transmembrane region" description="Helical" evidence="2">
    <location>
        <begin position="170"/>
        <end position="198"/>
    </location>
</feature>
<proteinExistence type="predicted"/>
<evidence type="ECO:0000313" key="4">
    <source>
        <dbReference type="Proteomes" id="UP000492821"/>
    </source>
</evidence>
<feature type="transmembrane region" description="Helical" evidence="2">
    <location>
        <begin position="301"/>
        <end position="322"/>
    </location>
</feature>
<feature type="transmembrane region" description="Helical" evidence="2">
    <location>
        <begin position="41"/>
        <end position="62"/>
    </location>
</feature>
<evidence type="ECO:0000256" key="2">
    <source>
        <dbReference type="SAM" id="Phobius"/>
    </source>
</evidence>
<dbReference type="PANTHER" id="PTHR45757:SF18">
    <property type="entry name" value="MAJOR FACILITATOR SUPERFAMILY (MFS) PROFILE DOMAIN-CONTAINING PROTEIN"/>
    <property type="match status" value="1"/>
</dbReference>
<feature type="transmembrane region" description="Helical" evidence="2">
    <location>
        <begin position="268"/>
        <end position="289"/>
    </location>
</feature>
<feature type="transmembrane region" description="Helical" evidence="2">
    <location>
        <begin position="334"/>
        <end position="356"/>
    </location>
</feature>